<evidence type="ECO:0000256" key="9">
    <source>
        <dbReference type="ARBA" id="ARBA00023242"/>
    </source>
</evidence>
<proteinExistence type="predicted"/>
<gene>
    <name evidence="14" type="primary">OIP5</name>
</gene>
<name>A0AAY4DH45_9TELE</name>
<evidence type="ECO:0000256" key="11">
    <source>
        <dbReference type="ARBA" id="ARBA00023328"/>
    </source>
</evidence>
<keyword evidence="11" id="KW-0137">Centromere</keyword>
<organism evidence="14 15">
    <name type="scientific">Denticeps clupeoides</name>
    <name type="common">denticle herring</name>
    <dbReference type="NCBI Taxonomy" id="299321"/>
    <lineage>
        <taxon>Eukaryota</taxon>
        <taxon>Metazoa</taxon>
        <taxon>Chordata</taxon>
        <taxon>Craniata</taxon>
        <taxon>Vertebrata</taxon>
        <taxon>Euteleostomi</taxon>
        <taxon>Actinopterygii</taxon>
        <taxon>Neopterygii</taxon>
        <taxon>Teleostei</taxon>
        <taxon>Clupei</taxon>
        <taxon>Clupeiformes</taxon>
        <taxon>Denticipitoidei</taxon>
        <taxon>Denticipitidae</taxon>
        <taxon>Denticeps</taxon>
    </lineage>
</organism>
<evidence type="ECO:0000256" key="3">
    <source>
        <dbReference type="ARBA" id="ARBA00004584"/>
    </source>
</evidence>
<dbReference type="PANTHER" id="PTHR16431:SF3">
    <property type="entry name" value="PROTEIN MIS18-BETA"/>
    <property type="match status" value="1"/>
</dbReference>
<keyword evidence="12" id="KW-0812">Transmembrane</keyword>
<keyword evidence="4" id="KW-0158">Chromosome</keyword>
<keyword evidence="15" id="KW-1185">Reference proteome</keyword>
<evidence type="ECO:0000256" key="12">
    <source>
        <dbReference type="SAM" id="Phobius"/>
    </source>
</evidence>
<reference evidence="14 15" key="1">
    <citation type="submission" date="2020-06" db="EMBL/GenBank/DDBJ databases">
        <authorList>
            <consortium name="Wellcome Sanger Institute Data Sharing"/>
        </authorList>
    </citation>
    <scope>NUCLEOTIDE SEQUENCE [LARGE SCALE GENOMIC DNA]</scope>
</reference>
<dbReference type="GO" id="GO:0005634">
    <property type="term" value="C:nucleus"/>
    <property type="evidence" value="ECO:0007669"/>
    <property type="project" value="UniProtKB-SubCell"/>
</dbReference>
<comment type="function">
    <text evidence="1">Required for recruitment of CENPA to centromeres and normal chromosome segregation during mitosis.</text>
</comment>
<dbReference type="GO" id="GO:0007059">
    <property type="term" value="P:chromosome segregation"/>
    <property type="evidence" value="ECO:0007669"/>
    <property type="project" value="TreeGrafter"/>
</dbReference>
<dbReference type="PANTHER" id="PTHR16431">
    <property type="entry name" value="NEUROGENIC PROTEIN MASTERMIND"/>
    <property type="match status" value="1"/>
</dbReference>
<evidence type="ECO:0000256" key="4">
    <source>
        <dbReference type="ARBA" id="ARBA00022454"/>
    </source>
</evidence>
<keyword evidence="9" id="KW-0539">Nucleus</keyword>
<dbReference type="Proteomes" id="UP000694580">
    <property type="component" value="Chromosome 1"/>
</dbReference>
<evidence type="ECO:0000256" key="2">
    <source>
        <dbReference type="ARBA" id="ARBA00004123"/>
    </source>
</evidence>
<evidence type="ECO:0000313" key="14">
    <source>
        <dbReference type="Ensembl" id="ENSDCDP00010044867.1"/>
    </source>
</evidence>
<keyword evidence="5" id="KW-0132">Cell division</keyword>
<protein>
    <recommendedName>
        <fullName evidence="13">Mis18 domain-containing protein</fullName>
    </recommendedName>
</protein>
<dbReference type="GO" id="GO:0034080">
    <property type="term" value="P:CENP-A containing chromatin assembly"/>
    <property type="evidence" value="ECO:0007669"/>
    <property type="project" value="TreeGrafter"/>
</dbReference>
<dbReference type="GO" id="GO:0051301">
    <property type="term" value="P:cell division"/>
    <property type="evidence" value="ECO:0007669"/>
    <property type="project" value="UniProtKB-KW"/>
</dbReference>
<evidence type="ECO:0000256" key="5">
    <source>
        <dbReference type="ARBA" id="ARBA00022618"/>
    </source>
</evidence>
<dbReference type="GeneTree" id="ENSGT00940000175695"/>
<dbReference type="GO" id="GO:0000785">
    <property type="term" value="C:chromatin"/>
    <property type="evidence" value="ECO:0007669"/>
    <property type="project" value="TreeGrafter"/>
</dbReference>
<evidence type="ECO:0000256" key="1">
    <source>
        <dbReference type="ARBA" id="ARBA00003694"/>
    </source>
</evidence>
<dbReference type="GO" id="GO:0046872">
    <property type="term" value="F:metal ion binding"/>
    <property type="evidence" value="ECO:0007669"/>
    <property type="project" value="UniProtKB-KW"/>
</dbReference>
<keyword evidence="8" id="KW-0862">Zinc</keyword>
<dbReference type="AlphaFoldDB" id="A0AAY4DH45"/>
<evidence type="ECO:0000256" key="7">
    <source>
        <dbReference type="ARBA" id="ARBA00022776"/>
    </source>
</evidence>
<reference evidence="14" key="3">
    <citation type="submission" date="2025-09" db="UniProtKB">
        <authorList>
            <consortium name="Ensembl"/>
        </authorList>
    </citation>
    <scope>IDENTIFICATION</scope>
</reference>
<dbReference type="Ensembl" id="ENSDCDT00010054981.1">
    <property type="protein sequence ID" value="ENSDCDP00010044867.1"/>
    <property type="gene ID" value="ENSDCDG00010027689.1"/>
</dbReference>
<comment type="subcellular location">
    <subcellularLocation>
        <location evidence="3">Chromosome</location>
        <location evidence="3">Centromere</location>
    </subcellularLocation>
    <subcellularLocation>
        <location evidence="2">Nucleus</location>
    </subcellularLocation>
</comment>
<accession>A0AAY4DH45</accession>
<dbReference type="GO" id="GO:0000775">
    <property type="term" value="C:chromosome, centromeric region"/>
    <property type="evidence" value="ECO:0007669"/>
    <property type="project" value="UniProtKB-SubCell"/>
</dbReference>
<sequence>MSYRSSNKTYVLGDSTLSQASFIEDKLKSVNGAAGARRSDYKSTSVLLCAKCSTVLGDSLGVCGADSGVDVKAIICSSKPTDVLVQNELKISLEGPLAACAYNSLCCSTCHRQVGVRLQSTPPHLSALRSLFILHKDTKYAALFMQYRPKVWTHLLVQSVFFIFMTVYIGRFSLKMNKLIHLKETLVELRTNKMDL</sequence>
<reference evidence="14" key="2">
    <citation type="submission" date="2025-08" db="UniProtKB">
        <authorList>
            <consortium name="Ensembl"/>
        </authorList>
    </citation>
    <scope>IDENTIFICATION</scope>
</reference>
<dbReference type="InterPro" id="IPR034752">
    <property type="entry name" value="Mis18"/>
</dbReference>
<evidence type="ECO:0000259" key="13">
    <source>
        <dbReference type="PROSITE" id="PS51793"/>
    </source>
</evidence>
<dbReference type="PROSITE" id="PS51793">
    <property type="entry name" value="MIS18"/>
    <property type="match status" value="1"/>
</dbReference>
<keyword evidence="10" id="KW-0131">Cell cycle</keyword>
<keyword evidence="12" id="KW-1133">Transmembrane helix</keyword>
<keyword evidence="12" id="KW-0472">Membrane</keyword>
<keyword evidence="6" id="KW-0479">Metal-binding</keyword>
<evidence type="ECO:0000256" key="6">
    <source>
        <dbReference type="ARBA" id="ARBA00022723"/>
    </source>
</evidence>
<feature type="transmembrane region" description="Helical" evidence="12">
    <location>
        <begin position="151"/>
        <end position="170"/>
    </location>
</feature>
<feature type="domain" description="Mis18" evidence="13">
    <location>
        <begin position="44"/>
        <end position="144"/>
    </location>
</feature>
<evidence type="ECO:0000256" key="8">
    <source>
        <dbReference type="ARBA" id="ARBA00022833"/>
    </source>
</evidence>
<dbReference type="InterPro" id="IPR004910">
    <property type="entry name" value="Yippee/Mis18/Cereblon"/>
</dbReference>
<keyword evidence="7" id="KW-0498">Mitosis</keyword>
<evidence type="ECO:0000313" key="15">
    <source>
        <dbReference type="Proteomes" id="UP000694580"/>
    </source>
</evidence>
<dbReference type="Pfam" id="PF03226">
    <property type="entry name" value="Yippee-Mis18"/>
    <property type="match status" value="1"/>
</dbReference>
<evidence type="ECO:0000256" key="10">
    <source>
        <dbReference type="ARBA" id="ARBA00023306"/>
    </source>
</evidence>